<accession>A0A9J6MS93</accession>
<evidence type="ECO:0000256" key="1">
    <source>
        <dbReference type="SAM" id="Coils"/>
    </source>
</evidence>
<gene>
    <name evidence="2" type="ORF">KHB02_018080</name>
</gene>
<keyword evidence="1" id="KW-0175">Coiled coil</keyword>
<protein>
    <submittedName>
        <fullName evidence="2">Uncharacterized protein</fullName>
    </submittedName>
</protein>
<proteinExistence type="predicted"/>
<reference evidence="2 3" key="1">
    <citation type="submission" date="2022-03" db="EMBL/GenBank/DDBJ databases">
        <title>Novel Bacillus species.</title>
        <authorList>
            <person name="Liu G."/>
        </authorList>
    </citation>
    <scope>NUCLEOTIDE SEQUENCE [LARGE SCALE GENOMIC DNA]</scope>
    <source>
        <strain evidence="2 3">FJAT-50051</strain>
    </source>
</reference>
<dbReference type="EMBL" id="JAGYPE020000036">
    <property type="protein sequence ID" value="MCH6267433.1"/>
    <property type="molecule type" value="Genomic_DNA"/>
</dbReference>
<dbReference type="AlphaFoldDB" id="A0A9J6MS93"/>
<keyword evidence="3" id="KW-1185">Reference proteome</keyword>
<name>A0A9J6MS93_9BACI</name>
<dbReference type="Proteomes" id="UP000677265">
    <property type="component" value="Unassembled WGS sequence"/>
</dbReference>
<evidence type="ECO:0000313" key="3">
    <source>
        <dbReference type="Proteomes" id="UP000677265"/>
    </source>
</evidence>
<dbReference type="RefSeq" id="WP_241113943.1">
    <property type="nucleotide sequence ID" value="NZ_JAGYPE020000036.1"/>
</dbReference>
<evidence type="ECO:0000313" key="2">
    <source>
        <dbReference type="EMBL" id="MCH6267433.1"/>
    </source>
</evidence>
<comment type="caution">
    <text evidence="2">The sequence shown here is derived from an EMBL/GenBank/DDBJ whole genome shotgun (WGS) entry which is preliminary data.</text>
</comment>
<feature type="coiled-coil region" evidence="1">
    <location>
        <begin position="15"/>
        <end position="42"/>
    </location>
</feature>
<organism evidence="2 3">
    <name type="scientific">Neobacillus citreus</name>
    <dbReference type="NCBI Taxonomy" id="2833578"/>
    <lineage>
        <taxon>Bacteria</taxon>
        <taxon>Bacillati</taxon>
        <taxon>Bacillota</taxon>
        <taxon>Bacilli</taxon>
        <taxon>Bacillales</taxon>
        <taxon>Bacillaceae</taxon>
        <taxon>Neobacillus</taxon>
    </lineage>
</organism>
<sequence length="67" mass="8100">MMDQEFTDETNSIKVMKLHEDIDILKQKIHSLEKEIENIQKHCRHIFSETYGMRKCRKCGFAESTYY</sequence>